<name>A0ABP8RXJ4_9PSEU</name>
<evidence type="ECO:0000259" key="7">
    <source>
        <dbReference type="Pfam" id="PF04261"/>
    </source>
</evidence>
<reference evidence="10" key="1">
    <citation type="journal article" date="2019" name="Int. J. Syst. Evol. Microbiol.">
        <title>The Global Catalogue of Microorganisms (GCM) 10K type strain sequencing project: providing services to taxonomists for standard genome sequencing and annotation.</title>
        <authorList>
            <consortium name="The Broad Institute Genomics Platform"/>
            <consortium name="The Broad Institute Genome Sequencing Center for Infectious Disease"/>
            <person name="Wu L."/>
            <person name="Ma J."/>
        </authorList>
    </citation>
    <scope>NUCLEOTIDE SEQUENCE [LARGE SCALE GENOMIC DNA]</scope>
    <source>
        <strain evidence="10">JCM 17906</strain>
    </source>
</reference>
<keyword evidence="3" id="KW-0479">Metal-binding</keyword>
<accession>A0ABP8RXJ4</accession>
<dbReference type="EMBL" id="BAABGT010000075">
    <property type="protein sequence ID" value="GAA4552830.1"/>
    <property type="molecule type" value="Genomic_DNA"/>
</dbReference>
<evidence type="ECO:0000256" key="6">
    <source>
        <dbReference type="ARBA" id="ARBA00025737"/>
    </source>
</evidence>
<keyword evidence="4" id="KW-0560">Oxidoreductase</keyword>
<dbReference type="Proteomes" id="UP001501598">
    <property type="component" value="Unassembled WGS sequence"/>
</dbReference>
<dbReference type="Pfam" id="PF04261">
    <property type="entry name" value="Dyp_perox_N"/>
    <property type="match status" value="1"/>
</dbReference>
<keyword evidence="2 9" id="KW-0575">Peroxidase</keyword>
<protein>
    <submittedName>
        <fullName evidence="9">Dyp-type peroxidase</fullName>
    </submittedName>
</protein>
<evidence type="ECO:0000259" key="8">
    <source>
        <dbReference type="Pfam" id="PF20628"/>
    </source>
</evidence>
<feature type="domain" description="Dyp-type peroxidase C-terminal" evidence="8">
    <location>
        <begin position="140"/>
        <end position="300"/>
    </location>
</feature>
<dbReference type="NCBIfam" id="TIGR01413">
    <property type="entry name" value="Dyp_perox_fam"/>
    <property type="match status" value="1"/>
</dbReference>
<evidence type="ECO:0000256" key="1">
    <source>
        <dbReference type="ARBA" id="ARBA00001970"/>
    </source>
</evidence>
<evidence type="ECO:0000256" key="3">
    <source>
        <dbReference type="ARBA" id="ARBA00022723"/>
    </source>
</evidence>
<comment type="cofactor">
    <cofactor evidence="1">
        <name>heme b</name>
        <dbReference type="ChEBI" id="CHEBI:60344"/>
    </cofactor>
</comment>
<keyword evidence="10" id="KW-1185">Reference proteome</keyword>
<dbReference type="InterPro" id="IPR048328">
    <property type="entry name" value="Dyp_perox_C"/>
</dbReference>
<evidence type="ECO:0000256" key="2">
    <source>
        <dbReference type="ARBA" id="ARBA00022559"/>
    </source>
</evidence>
<dbReference type="PROSITE" id="PS51404">
    <property type="entry name" value="DYP_PEROXIDASE"/>
    <property type="match status" value="1"/>
</dbReference>
<sequence>MDVEPQPVLAPLSSAALILVGTVAPDPDPDAAARVREFAGDLPGLVRAVGFRDQDAALSCIVGFGAAAWPRLFAAPAPPELHPFVPLDGPHTAPSTPGDVVFHIRAARLDMCFELATRITATLRGALRPEVEVQGFRFFDNRDLLGFVDGTENPTGAAAPAAALVPAGPFEGGSYLVVQKYLHDLDAWNSLPIAAQERIIGRDKLANVELDEADLPSSAHRLLTTITDADGTERKILRDNMPFGSPSAGEFGTLFLGYAATPSVLEAMLRNMFLGDPPGNYDRILDFSTAVTGGLFFAPSLPLLDELSAAAPAAEGGLSIGSLRDTP</sequence>
<proteinExistence type="inferred from homology"/>
<dbReference type="InterPro" id="IPR006314">
    <property type="entry name" value="Dyp_peroxidase"/>
</dbReference>
<dbReference type="PANTHER" id="PTHR30521">
    <property type="entry name" value="DEFERROCHELATASE/PEROXIDASE"/>
    <property type="match status" value="1"/>
</dbReference>
<dbReference type="InterPro" id="IPR011008">
    <property type="entry name" value="Dimeric_a/b-barrel"/>
</dbReference>
<comment type="caution">
    <text evidence="9">The sequence shown here is derived from an EMBL/GenBank/DDBJ whole genome shotgun (WGS) entry which is preliminary data.</text>
</comment>
<evidence type="ECO:0000256" key="5">
    <source>
        <dbReference type="ARBA" id="ARBA00023004"/>
    </source>
</evidence>
<organism evidence="9 10">
    <name type="scientific">Pseudonocardia xishanensis</name>
    <dbReference type="NCBI Taxonomy" id="630995"/>
    <lineage>
        <taxon>Bacteria</taxon>
        <taxon>Bacillati</taxon>
        <taxon>Actinomycetota</taxon>
        <taxon>Actinomycetes</taxon>
        <taxon>Pseudonocardiales</taxon>
        <taxon>Pseudonocardiaceae</taxon>
        <taxon>Pseudonocardia</taxon>
    </lineage>
</organism>
<gene>
    <name evidence="9" type="ORF">GCM10023175_47350</name>
</gene>
<dbReference type="RefSeq" id="WP_345422606.1">
    <property type="nucleotide sequence ID" value="NZ_BAABGT010000075.1"/>
</dbReference>
<evidence type="ECO:0000256" key="4">
    <source>
        <dbReference type="ARBA" id="ARBA00023002"/>
    </source>
</evidence>
<dbReference type="InterPro" id="IPR048327">
    <property type="entry name" value="Dyp_perox_N"/>
</dbReference>
<dbReference type="Pfam" id="PF20628">
    <property type="entry name" value="Dyp_perox_C"/>
    <property type="match status" value="1"/>
</dbReference>
<comment type="similarity">
    <text evidence="6">Belongs to the DyP-type peroxidase family.</text>
</comment>
<dbReference type="PANTHER" id="PTHR30521:SF0">
    <property type="entry name" value="DYP-TYPE PEROXIDASE FAMILY PROTEIN"/>
    <property type="match status" value="1"/>
</dbReference>
<dbReference type="GO" id="GO:0004601">
    <property type="term" value="F:peroxidase activity"/>
    <property type="evidence" value="ECO:0007669"/>
    <property type="project" value="UniProtKB-KW"/>
</dbReference>
<dbReference type="SUPFAM" id="SSF54909">
    <property type="entry name" value="Dimeric alpha+beta barrel"/>
    <property type="match status" value="1"/>
</dbReference>
<evidence type="ECO:0000313" key="10">
    <source>
        <dbReference type="Proteomes" id="UP001501598"/>
    </source>
</evidence>
<keyword evidence="5" id="KW-0408">Iron</keyword>
<evidence type="ECO:0000313" key="9">
    <source>
        <dbReference type="EMBL" id="GAA4552830.1"/>
    </source>
</evidence>
<feature type="domain" description="Dyp-type peroxidase N-terminal" evidence="7">
    <location>
        <begin position="6"/>
        <end position="137"/>
    </location>
</feature>